<dbReference type="PROSITE" id="PS51186">
    <property type="entry name" value="GNAT"/>
    <property type="match status" value="1"/>
</dbReference>
<dbReference type="AlphaFoldDB" id="A0A4U3M5K8"/>
<comment type="caution">
    <text evidence="2">The sequence shown here is derived from an EMBL/GenBank/DDBJ whole genome shotgun (WGS) entry which is preliminary data.</text>
</comment>
<proteinExistence type="predicted"/>
<name>A0A4U3M5K8_9ACTN</name>
<dbReference type="RefSeq" id="WP_137250935.1">
    <property type="nucleotide sequence ID" value="NZ_SZQA01000042.1"/>
</dbReference>
<dbReference type="Proteomes" id="UP000308705">
    <property type="component" value="Unassembled WGS sequence"/>
</dbReference>
<dbReference type="OrthoDB" id="5243104at2"/>
<dbReference type="EMBL" id="SZQA01000042">
    <property type="protein sequence ID" value="TKK83750.1"/>
    <property type="molecule type" value="Genomic_DNA"/>
</dbReference>
<gene>
    <name evidence="2" type="ORF">FDA94_32740</name>
</gene>
<evidence type="ECO:0000259" key="1">
    <source>
        <dbReference type="PROSITE" id="PS51186"/>
    </source>
</evidence>
<dbReference type="GO" id="GO:0016747">
    <property type="term" value="F:acyltransferase activity, transferring groups other than amino-acyl groups"/>
    <property type="evidence" value="ECO:0007669"/>
    <property type="project" value="InterPro"/>
</dbReference>
<dbReference type="Gene3D" id="3.40.630.30">
    <property type="match status" value="1"/>
</dbReference>
<evidence type="ECO:0000313" key="2">
    <source>
        <dbReference type="EMBL" id="TKK83750.1"/>
    </source>
</evidence>
<dbReference type="InterPro" id="IPR000182">
    <property type="entry name" value="GNAT_dom"/>
</dbReference>
<feature type="domain" description="N-acetyltransferase" evidence="1">
    <location>
        <begin position="113"/>
        <end position="242"/>
    </location>
</feature>
<keyword evidence="3" id="KW-1185">Reference proteome</keyword>
<accession>A0A4U3M5K8</accession>
<evidence type="ECO:0000313" key="3">
    <source>
        <dbReference type="Proteomes" id="UP000308705"/>
    </source>
</evidence>
<dbReference type="InterPro" id="IPR016181">
    <property type="entry name" value="Acyl_CoA_acyltransferase"/>
</dbReference>
<reference evidence="2 3" key="1">
    <citation type="submission" date="2019-04" db="EMBL/GenBank/DDBJ databases">
        <title>Herbidospora sp. NEAU-GS14.nov., a novel actinomycete isolated from soil.</title>
        <authorList>
            <person name="Han L."/>
        </authorList>
    </citation>
    <scope>NUCLEOTIDE SEQUENCE [LARGE SCALE GENOMIC DNA]</scope>
    <source>
        <strain evidence="2 3">NEAU-GS14</strain>
    </source>
</reference>
<dbReference type="SUPFAM" id="SSF55729">
    <property type="entry name" value="Acyl-CoA N-acyltransferases (Nat)"/>
    <property type="match status" value="1"/>
</dbReference>
<sequence>MTDMLTRYARLLAASADAHVALQGGKVSRSDDMWLADFGGAAGFANGATLLREPEDLGRLAGEALEFAGLHEGPGLFYLWGGWPLPEPVAPWRTDGQPPLMIREPGEPPRLPHHVEEVTGDPAEFEATVARAYPLDRAGWQPGRLFGAGVHATGWRLFLGRLDGLPVATAAAYTYDGLTEVNYVSVAPEARGRGFAAAVTFAAACADPAAPAMLLASDLGLPVYQKMGFRELTRFHMWAYER</sequence>
<protein>
    <recommendedName>
        <fullName evidence="1">N-acetyltransferase domain-containing protein</fullName>
    </recommendedName>
</protein>
<organism evidence="2 3">
    <name type="scientific">Herbidospora galbida</name>
    <dbReference type="NCBI Taxonomy" id="2575442"/>
    <lineage>
        <taxon>Bacteria</taxon>
        <taxon>Bacillati</taxon>
        <taxon>Actinomycetota</taxon>
        <taxon>Actinomycetes</taxon>
        <taxon>Streptosporangiales</taxon>
        <taxon>Streptosporangiaceae</taxon>
        <taxon>Herbidospora</taxon>
    </lineage>
</organism>